<feature type="compositionally biased region" description="Acidic residues" evidence="4">
    <location>
        <begin position="579"/>
        <end position="595"/>
    </location>
</feature>
<organism evidence="5 6">
    <name type="scientific">Tetrahymena thermophila (strain SB210)</name>
    <dbReference type="NCBI Taxonomy" id="312017"/>
    <lineage>
        <taxon>Eukaryota</taxon>
        <taxon>Sar</taxon>
        <taxon>Alveolata</taxon>
        <taxon>Ciliophora</taxon>
        <taxon>Intramacronucleata</taxon>
        <taxon>Oligohymenophorea</taxon>
        <taxon>Hymenostomatida</taxon>
        <taxon>Tetrahymenina</taxon>
        <taxon>Tetrahymenidae</taxon>
        <taxon>Tetrahymena</taxon>
    </lineage>
</organism>
<name>Q22VX0_TETTS</name>
<keyword evidence="6" id="KW-1185">Reference proteome</keyword>
<dbReference type="OrthoDB" id="10671922at2759"/>
<feature type="compositionally biased region" description="Low complexity" evidence="4">
    <location>
        <begin position="596"/>
        <end position="606"/>
    </location>
</feature>
<dbReference type="RefSeq" id="XP_001009892.2">
    <property type="nucleotide sequence ID" value="XM_001009892.2"/>
</dbReference>
<dbReference type="PANTHER" id="PTHR23316">
    <property type="entry name" value="IMPORTIN ALPHA"/>
    <property type="match status" value="1"/>
</dbReference>
<dbReference type="GeneID" id="7841802"/>
<dbReference type="STRING" id="312017.Q22VX0"/>
<protein>
    <submittedName>
        <fullName evidence="5">Importin subunit alpha, putative</fullName>
    </submittedName>
</protein>
<dbReference type="GO" id="GO:0015031">
    <property type="term" value="P:protein transport"/>
    <property type="evidence" value="ECO:0007669"/>
    <property type="project" value="UniProtKB-KW"/>
</dbReference>
<evidence type="ECO:0000256" key="1">
    <source>
        <dbReference type="ARBA" id="ARBA00010394"/>
    </source>
</evidence>
<reference evidence="6" key="1">
    <citation type="journal article" date="2006" name="PLoS Biol.">
        <title>Macronuclear genome sequence of the ciliate Tetrahymena thermophila, a model eukaryote.</title>
        <authorList>
            <person name="Eisen J.A."/>
            <person name="Coyne R.S."/>
            <person name="Wu M."/>
            <person name="Wu D."/>
            <person name="Thiagarajan M."/>
            <person name="Wortman J.R."/>
            <person name="Badger J.H."/>
            <person name="Ren Q."/>
            <person name="Amedeo P."/>
            <person name="Jones K.M."/>
            <person name="Tallon L.J."/>
            <person name="Delcher A.L."/>
            <person name="Salzberg S.L."/>
            <person name="Silva J.C."/>
            <person name="Haas B.J."/>
            <person name="Majoros W.H."/>
            <person name="Farzad M."/>
            <person name="Carlton J.M."/>
            <person name="Smith R.K. Jr."/>
            <person name="Garg J."/>
            <person name="Pearlman R.E."/>
            <person name="Karrer K.M."/>
            <person name="Sun L."/>
            <person name="Manning G."/>
            <person name="Elde N.C."/>
            <person name="Turkewitz A.P."/>
            <person name="Asai D.J."/>
            <person name="Wilkes D.E."/>
            <person name="Wang Y."/>
            <person name="Cai H."/>
            <person name="Collins K."/>
            <person name="Stewart B.A."/>
            <person name="Lee S.R."/>
            <person name="Wilamowska K."/>
            <person name="Weinberg Z."/>
            <person name="Ruzzo W.L."/>
            <person name="Wloga D."/>
            <person name="Gaertig J."/>
            <person name="Frankel J."/>
            <person name="Tsao C.-C."/>
            <person name="Gorovsky M.A."/>
            <person name="Keeling P.J."/>
            <person name="Waller R.F."/>
            <person name="Patron N.J."/>
            <person name="Cherry J.M."/>
            <person name="Stover N.A."/>
            <person name="Krieger C.J."/>
            <person name="del Toro C."/>
            <person name="Ryder H.F."/>
            <person name="Williamson S.C."/>
            <person name="Barbeau R.A."/>
            <person name="Hamilton E.P."/>
            <person name="Orias E."/>
        </authorList>
    </citation>
    <scope>NUCLEOTIDE SEQUENCE [LARGE SCALE GENOMIC DNA]</scope>
    <source>
        <strain evidence="6">SB210</strain>
    </source>
</reference>
<evidence type="ECO:0000313" key="5">
    <source>
        <dbReference type="EMBL" id="EAR89646.2"/>
    </source>
</evidence>
<dbReference type="eggNOG" id="KOG0166">
    <property type="taxonomic scope" value="Eukaryota"/>
</dbReference>
<dbReference type="InterPro" id="IPR011989">
    <property type="entry name" value="ARM-like"/>
</dbReference>
<dbReference type="EMBL" id="GG662820">
    <property type="protein sequence ID" value="EAR89646.2"/>
    <property type="molecule type" value="Genomic_DNA"/>
</dbReference>
<evidence type="ECO:0000256" key="4">
    <source>
        <dbReference type="SAM" id="MobiDB-lite"/>
    </source>
</evidence>
<dbReference type="SUPFAM" id="SSF48371">
    <property type="entry name" value="ARM repeat"/>
    <property type="match status" value="1"/>
</dbReference>
<evidence type="ECO:0000256" key="2">
    <source>
        <dbReference type="ARBA" id="ARBA00022448"/>
    </source>
</evidence>
<accession>Q22VX0</accession>
<comment type="similarity">
    <text evidence="1">Belongs to the importin alpha family.</text>
</comment>
<gene>
    <name evidence="5" type="ORF">TTHERM_00161640</name>
</gene>
<proteinExistence type="inferred from homology"/>
<dbReference type="InParanoid" id="Q22VX0"/>
<dbReference type="HOGENOM" id="CLU_450958_0_0_1"/>
<dbReference type="OMA" id="MINIMES"/>
<evidence type="ECO:0000256" key="3">
    <source>
        <dbReference type="ARBA" id="ARBA00022927"/>
    </source>
</evidence>
<dbReference type="InterPro" id="IPR016024">
    <property type="entry name" value="ARM-type_fold"/>
</dbReference>
<evidence type="ECO:0000313" key="6">
    <source>
        <dbReference type="Proteomes" id="UP000009168"/>
    </source>
</evidence>
<dbReference type="Proteomes" id="UP000009168">
    <property type="component" value="Unassembled WGS sequence"/>
</dbReference>
<feature type="region of interest" description="Disordered" evidence="4">
    <location>
        <begin position="562"/>
        <end position="606"/>
    </location>
</feature>
<keyword evidence="2" id="KW-0813">Transport</keyword>
<dbReference type="KEGG" id="tet:TTHERM_00161640"/>
<dbReference type="Gene3D" id="1.25.10.10">
    <property type="entry name" value="Leucine-rich Repeat Variant"/>
    <property type="match status" value="1"/>
</dbReference>
<keyword evidence="3" id="KW-0653">Protein transport</keyword>
<sequence>MIQEQYNQNLQIIGSQNVNQDYNYVDYQQQINGQNPQMSQENQQNQEEEDAGFKQLMSKKKEQHRVEIRRKQNQEKFKMNRIQVSYIQDQQKLKDFSEKDKLDVDSLNINQCIDGFIQAYHTNNFELIKFQVLCIRHCVTLEHKIKDLEFSNKVIFEKGLMQFLITYLSPQYDDDYELQRDAIWIIAHFLSEQNLRHILYILENVPLQTFFRLLEQGQKTIKEYALLSINNIMDENPIGVKLLVENGIIQIVRNLVLNFLPNNQNLVQSTIRIINTLISYSQQSDGSQIPIENLMPIIEVILPLFQYVKQDEELTDDLFETIQKITQRDDDDIDHFYQTCNGIILKTLHYIKDNQKSARQYLITPLRIIQNLTNSYDDITENLIQFGLLDMISMFVKHRSTQIRNLILHTLSNVCASGAFVIDYIMQHKIIIMDMINIMESGEFILKKEATIAFCNIFMVIKMKQIEEFLTDYNGIQLLVDQIKYVDVDLNISIVKALYRIIKIGEKIKNKKNYFYNIYAKKFNQYGGRERVQGLAESQNKDLKRISEKLLAQSYIVDEVEEEMEQQYQEENEKINNESQEENESDQDDNDDDGQNQDLNNGNKHL</sequence>
<dbReference type="AlphaFoldDB" id="Q22VX0"/>